<comment type="caution">
    <text evidence="2">The sequence shown here is derived from an EMBL/GenBank/DDBJ whole genome shotgun (WGS) entry which is preliminary data.</text>
</comment>
<dbReference type="AlphaFoldDB" id="A0A4Y2H9A0"/>
<sequence length="135" mass="14688">MKTLLLAVFLLGTALQFCKAETPQIACSTPKCPPNCRLDANADPCPACVCDEEHATRIKRNSYGIQCTMPKCDEPGCSIDYSTTPCPSCKCNNDRTKRQIQCSPPKCDEPGCTMDYSTSPCPSCKCDEENGKAFS</sequence>
<dbReference type="OrthoDB" id="6436665at2759"/>
<evidence type="ECO:0000313" key="3">
    <source>
        <dbReference type="Proteomes" id="UP000499080"/>
    </source>
</evidence>
<accession>A0A4Y2H9A0</accession>
<reference evidence="2 3" key="1">
    <citation type="journal article" date="2019" name="Sci. Rep.">
        <title>Orb-weaving spider Araneus ventricosus genome elucidates the spidroin gene catalogue.</title>
        <authorList>
            <person name="Kono N."/>
            <person name="Nakamura H."/>
            <person name="Ohtoshi R."/>
            <person name="Moran D.A.P."/>
            <person name="Shinohara A."/>
            <person name="Yoshida Y."/>
            <person name="Fujiwara M."/>
            <person name="Mori M."/>
            <person name="Tomita M."/>
            <person name="Arakawa K."/>
        </authorList>
    </citation>
    <scope>NUCLEOTIDE SEQUENCE [LARGE SCALE GENOMIC DNA]</scope>
</reference>
<feature type="chain" id="PRO_5021407214" description="Antistasin-like domain-containing protein" evidence="1">
    <location>
        <begin position="21"/>
        <end position="135"/>
    </location>
</feature>
<protein>
    <recommendedName>
        <fullName evidence="4">Antistasin-like domain-containing protein</fullName>
    </recommendedName>
</protein>
<dbReference type="EMBL" id="BGPR01001810">
    <property type="protein sequence ID" value="GBM62303.1"/>
    <property type="molecule type" value="Genomic_DNA"/>
</dbReference>
<proteinExistence type="predicted"/>
<evidence type="ECO:0008006" key="4">
    <source>
        <dbReference type="Google" id="ProtNLM"/>
    </source>
</evidence>
<dbReference type="Proteomes" id="UP000499080">
    <property type="component" value="Unassembled WGS sequence"/>
</dbReference>
<gene>
    <name evidence="2" type="ORF">AVEN_157923_1</name>
</gene>
<keyword evidence="1" id="KW-0732">Signal</keyword>
<evidence type="ECO:0000313" key="2">
    <source>
        <dbReference type="EMBL" id="GBM62303.1"/>
    </source>
</evidence>
<feature type="signal peptide" evidence="1">
    <location>
        <begin position="1"/>
        <end position="20"/>
    </location>
</feature>
<name>A0A4Y2H9A0_ARAVE</name>
<keyword evidence="3" id="KW-1185">Reference proteome</keyword>
<organism evidence="2 3">
    <name type="scientific">Araneus ventricosus</name>
    <name type="common">Orbweaver spider</name>
    <name type="synonym">Epeira ventricosa</name>
    <dbReference type="NCBI Taxonomy" id="182803"/>
    <lineage>
        <taxon>Eukaryota</taxon>
        <taxon>Metazoa</taxon>
        <taxon>Ecdysozoa</taxon>
        <taxon>Arthropoda</taxon>
        <taxon>Chelicerata</taxon>
        <taxon>Arachnida</taxon>
        <taxon>Araneae</taxon>
        <taxon>Araneomorphae</taxon>
        <taxon>Entelegynae</taxon>
        <taxon>Araneoidea</taxon>
        <taxon>Araneidae</taxon>
        <taxon>Araneus</taxon>
    </lineage>
</organism>
<evidence type="ECO:0000256" key="1">
    <source>
        <dbReference type="SAM" id="SignalP"/>
    </source>
</evidence>